<dbReference type="Proteomes" id="UP001156856">
    <property type="component" value="Unassembled WGS sequence"/>
</dbReference>
<dbReference type="InterPro" id="IPR005467">
    <property type="entry name" value="His_kinase_dom"/>
</dbReference>
<keyword evidence="7" id="KW-0067">ATP-binding</keyword>
<dbReference type="Pfam" id="PF02518">
    <property type="entry name" value="HATPase_c"/>
    <property type="match status" value="1"/>
</dbReference>
<comment type="catalytic activity">
    <reaction evidence="1">
        <text>ATP + protein L-histidine = ADP + protein N-phospho-L-histidine.</text>
        <dbReference type="EC" id="2.7.13.3"/>
    </reaction>
</comment>
<evidence type="ECO:0000259" key="10">
    <source>
        <dbReference type="PROSITE" id="PS50109"/>
    </source>
</evidence>
<evidence type="ECO:0000256" key="8">
    <source>
        <dbReference type="ARBA" id="ARBA00023012"/>
    </source>
</evidence>
<keyword evidence="12" id="KW-1185">Reference proteome</keyword>
<dbReference type="InterPro" id="IPR004358">
    <property type="entry name" value="Sig_transdc_His_kin-like_C"/>
</dbReference>
<evidence type="ECO:0000256" key="5">
    <source>
        <dbReference type="ARBA" id="ARBA00022741"/>
    </source>
</evidence>
<dbReference type="SUPFAM" id="SSF55874">
    <property type="entry name" value="ATPase domain of HSP90 chaperone/DNA topoisomerase II/histidine kinase"/>
    <property type="match status" value="1"/>
</dbReference>
<evidence type="ECO:0000313" key="12">
    <source>
        <dbReference type="Proteomes" id="UP001156856"/>
    </source>
</evidence>
<dbReference type="PROSITE" id="PS50109">
    <property type="entry name" value="HIS_KIN"/>
    <property type="match status" value="1"/>
</dbReference>
<dbReference type="SMART" id="SM00387">
    <property type="entry name" value="HATPase_c"/>
    <property type="match status" value="1"/>
</dbReference>
<accession>A0ABQ6DLE4</accession>
<protein>
    <recommendedName>
        <fullName evidence="2">histidine kinase</fullName>
        <ecNumber evidence="2">2.7.13.3</ecNumber>
    </recommendedName>
</protein>
<dbReference type="EC" id="2.7.13.3" evidence="2"/>
<evidence type="ECO:0000256" key="7">
    <source>
        <dbReference type="ARBA" id="ARBA00022840"/>
    </source>
</evidence>
<dbReference type="PANTHER" id="PTHR43065:SF10">
    <property type="entry name" value="PEROXIDE STRESS-ACTIVATED HISTIDINE KINASE MAK3"/>
    <property type="match status" value="1"/>
</dbReference>
<comment type="caution">
    <text evidence="11">The sequence shown here is derived from an EMBL/GenBank/DDBJ whole genome shotgun (WGS) entry which is preliminary data.</text>
</comment>
<dbReference type="InterPro" id="IPR003594">
    <property type="entry name" value="HATPase_dom"/>
</dbReference>
<dbReference type="EMBL" id="BSPK01000038">
    <property type="protein sequence ID" value="GLS64458.1"/>
    <property type="molecule type" value="Genomic_DNA"/>
</dbReference>
<name>A0ABQ6DLE4_9HYPH</name>
<dbReference type="PANTHER" id="PTHR43065">
    <property type="entry name" value="SENSOR HISTIDINE KINASE"/>
    <property type="match status" value="1"/>
</dbReference>
<dbReference type="Gene3D" id="1.10.287.130">
    <property type="match status" value="1"/>
</dbReference>
<evidence type="ECO:0000256" key="6">
    <source>
        <dbReference type="ARBA" id="ARBA00022777"/>
    </source>
</evidence>
<gene>
    <name evidence="11" type="ORF">GCM10007888_28390</name>
</gene>
<dbReference type="SMART" id="SM00388">
    <property type="entry name" value="HisKA"/>
    <property type="match status" value="1"/>
</dbReference>
<keyword evidence="9" id="KW-1133">Transmembrane helix</keyword>
<dbReference type="InterPro" id="IPR036097">
    <property type="entry name" value="HisK_dim/P_sf"/>
</dbReference>
<evidence type="ECO:0000256" key="3">
    <source>
        <dbReference type="ARBA" id="ARBA00022553"/>
    </source>
</evidence>
<keyword evidence="8" id="KW-0902">Two-component regulatory system</keyword>
<sequence length="421" mass="46292">MTNFLKDKLLMQDAILSRDFIEGIVATENTRTYLQRREPNHSQALLDAFTAHVPTFPDVVRANLYGVDRSVIWSSNPKLVGMRFADNHELEIALTGQIVVETGEIAIASGKPEHIGLASAAGPHSRQRFVEAYIPIRDESGKAVLAVIEIYKLPNALFEAIDSGLRLVWLAAAGGGILLYVTLFGIVWKAHTMMREQRERLIAAERLAAIGEMAATVAHAIRNPLASIRSTAEIGLEEDRAGTEASFNKIMRQIDRVDAWIRELLIGSIGSDEVREVVDIEAVIRECLDNLKAETDVQKIEVSFEPRQTPRLRGARVQLARAITNVLTNAVQAMPTGGRLVVESHATRDGNLEIVIEDSGHGMGPSLARRVFEPFMTTKPNGTGLGLALARRIIERHAGRIRLETSEGCGTRIILNLPQSP</sequence>
<keyword evidence="9" id="KW-0812">Transmembrane</keyword>
<dbReference type="InterPro" id="IPR036890">
    <property type="entry name" value="HATPase_C_sf"/>
</dbReference>
<dbReference type="Pfam" id="PF00512">
    <property type="entry name" value="HisKA"/>
    <property type="match status" value="1"/>
</dbReference>
<dbReference type="SUPFAM" id="SSF47384">
    <property type="entry name" value="Homodimeric domain of signal transducing histidine kinase"/>
    <property type="match status" value="1"/>
</dbReference>
<proteinExistence type="predicted"/>
<dbReference type="CDD" id="cd00082">
    <property type="entry name" value="HisKA"/>
    <property type="match status" value="1"/>
</dbReference>
<dbReference type="PRINTS" id="PR00344">
    <property type="entry name" value="BCTRLSENSOR"/>
</dbReference>
<evidence type="ECO:0000256" key="1">
    <source>
        <dbReference type="ARBA" id="ARBA00000085"/>
    </source>
</evidence>
<evidence type="ECO:0000256" key="9">
    <source>
        <dbReference type="SAM" id="Phobius"/>
    </source>
</evidence>
<evidence type="ECO:0000256" key="2">
    <source>
        <dbReference type="ARBA" id="ARBA00012438"/>
    </source>
</evidence>
<keyword evidence="9" id="KW-0472">Membrane</keyword>
<evidence type="ECO:0000313" key="11">
    <source>
        <dbReference type="EMBL" id="GLS64458.1"/>
    </source>
</evidence>
<keyword evidence="4" id="KW-0808">Transferase</keyword>
<dbReference type="InterPro" id="IPR003661">
    <property type="entry name" value="HisK_dim/P_dom"/>
</dbReference>
<keyword evidence="5" id="KW-0547">Nucleotide-binding</keyword>
<reference evidence="12" key="1">
    <citation type="journal article" date="2019" name="Int. J. Syst. Evol. Microbiol.">
        <title>The Global Catalogue of Microorganisms (GCM) 10K type strain sequencing project: providing services to taxonomists for standard genome sequencing and annotation.</title>
        <authorList>
            <consortium name="The Broad Institute Genomics Platform"/>
            <consortium name="The Broad Institute Genome Sequencing Center for Infectious Disease"/>
            <person name="Wu L."/>
            <person name="Ma J."/>
        </authorList>
    </citation>
    <scope>NUCLEOTIDE SEQUENCE [LARGE SCALE GENOMIC DNA]</scope>
    <source>
        <strain evidence="12">NBRC 107715</strain>
    </source>
</reference>
<organism evidence="11 12">
    <name type="scientific">Methylobacterium oxalidis</name>
    <dbReference type="NCBI Taxonomy" id="944322"/>
    <lineage>
        <taxon>Bacteria</taxon>
        <taxon>Pseudomonadati</taxon>
        <taxon>Pseudomonadota</taxon>
        <taxon>Alphaproteobacteria</taxon>
        <taxon>Hyphomicrobiales</taxon>
        <taxon>Methylobacteriaceae</taxon>
        <taxon>Methylobacterium</taxon>
    </lineage>
</organism>
<evidence type="ECO:0000256" key="4">
    <source>
        <dbReference type="ARBA" id="ARBA00022679"/>
    </source>
</evidence>
<keyword evidence="3" id="KW-0597">Phosphoprotein</keyword>
<keyword evidence="6" id="KW-0418">Kinase</keyword>
<feature type="domain" description="Histidine kinase" evidence="10">
    <location>
        <begin position="216"/>
        <end position="421"/>
    </location>
</feature>
<feature type="transmembrane region" description="Helical" evidence="9">
    <location>
        <begin position="167"/>
        <end position="188"/>
    </location>
</feature>
<dbReference type="Gene3D" id="3.30.565.10">
    <property type="entry name" value="Histidine kinase-like ATPase, C-terminal domain"/>
    <property type="match status" value="1"/>
</dbReference>